<sequence length="365" mass="40483">MPKILSRRQLLYGVTALTSLLCASLIDSHSKYSLSATDKVITNLEAQVPVLMQAALIPGLQLAIIRNRELFWSHGFGVTNKYTKKSVTNDTIFAAASLSKPLLAYAALKMVEQGKLDLDAPLTDYTAKPYISDPRIKLITTRRVLSHTTGFPNWSGDDPLKIEFSPGTRFSYSGEGYIYLQKVVEEITQQPLNEYLHSSIFVPSGMDSSSLIWESGYQATASDGHDRQGKPTPMSKPKRASAAGSLRTTASDYAKFLMMMMQPGTIDSPRLTEASLHEMLRSQIQINQLLGWGLGWGLEKTRDGNFFWHWGDLETFKSFTIASKESGIGIVILTNSQNGLKICNRIVSLAISGKHPAFNFKMINY</sequence>
<dbReference type="PANTHER" id="PTHR43283:SF18">
    <property type="match status" value="1"/>
</dbReference>
<feature type="region of interest" description="Disordered" evidence="1">
    <location>
        <begin position="221"/>
        <end position="246"/>
    </location>
</feature>
<proteinExistence type="predicted"/>
<evidence type="ECO:0000313" key="3">
    <source>
        <dbReference type="EMBL" id="MDR9896019.1"/>
    </source>
</evidence>
<dbReference type="EMBL" id="JAALHA020000006">
    <property type="protein sequence ID" value="MDR9896019.1"/>
    <property type="molecule type" value="Genomic_DNA"/>
</dbReference>
<dbReference type="PANTHER" id="PTHR43283">
    <property type="entry name" value="BETA-LACTAMASE-RELATED"/>
    <property type="match status" value="1"/>
</dbReference>
<keyword evidence="4" id="KW-1185">Reference proteome</keyword>
<name>A0AAP5I950_9CYAN</name>
<dbReference type="InterPro" id="IPR001466">
    <property type="entry name" value="Beta-lactam-related"/>
</dbReference>
<protein>
    <submittedName>
        <fullName evidence="3">Beta-lactamase family protein</fullName>
    </submittedName>
</protein>
<evidence type="ECO:0000256" key="1">
    <source>
        <dbReference type="SAM" id="MobiDB-lite"/>
    </source>
</evidence>
<reference evidence="4" key="1">
    <citation type="journal article" date="2021" name="Science">
        <title>Hunting the eagle killer: A cyanobacterial neurotoxin causes vacuolar myelinopathy.</title>
        <authorList>
            <person name="Breinlinger S."/>
            <person name="Phillips T.J."/>
            <person name="Haram B.N."/>
            <person name="Mares J."/>
            <person name="Martinez Yerena J.A."/>
            <person name="Hrouzek P."/>
            <person name="Sobotka R."/>
            <person name="Henderson W.M."/>
            <person name="Schmieder P."/>
            <person name="Williams S.M."/>
            <person name="Lauderdale J.D."/>
            <person name="Wilde H.D."/>
            <person name="Gerrin W."/>
            <person name="Kust A."/>
            <person name="Washington J.W."/>
            <person name="Wagner C."/>
            <person name="Geier B."/>
            <person name="Liebeke M."/>
            <person name="Enke H."/>
            <person name="Niedermeyer T.H.J."/>
            <person name="Wilde S.B."/>
        </authorList>
    </citation>
    <scope>NUCLEOTIDE SEQUENCE [LARGE SCALE GENOMIC DNA]</scope>
    <source>
        <strain evidence="4">Thurmond2011</strain>
    </source>
</reference>
<dbReference type="Pfam" id="PF00144">
    <property type="entry name" value="Beta-lactamase"/>
    <property type="match status" value="1"/>
</dbReference>
<dbReference type="InterPro" id="IPR050789">
    <property type="entry name" value="Diverse_Enzym_Activities"/>
</dbReference>
<dbReference type="SUPFAM" id="SSF56601">
    <property type="entry name" value="beta-lactamase/transpeptidase-like"/>
    <property type="match status" value="1"/>
</dbReference>
<organism evidence="3 4">
    <name type="scientific">Aetokthonos hydrillicola Thurmond2011</name>
    <dbReference type="NCBI Taxonomy" id="2712845"/>
    <lineage>
        <taxon>Bacteria</taxon>
        <taxon>Bacillati</taxon>
        <taxon>Cyanobacteriota</taxon>
        <taxon>Cyanophyceae</taxon>
        <taxon>Nostocales</taxon>
        <taxon>Hapalosiphonaceae</taxon>
        <taxon>Aetokthonos</taxon>
    </lineage>
</organism>
<comment type="caution">
    <text evidence="3">The sequence shown here is derived from an EMBL/GenBank/DDBJ whole genome shotgun (WGS) entry which is preliminary data.</text>
</comment>
<dbReference type="Proteomes" id="UP000667802">
    <property type="component" value="Unassembled WGS sequence"/>
</dbReference>
<dbReference type="InterPro" id="IPR012338">
    <property type="entry name" value="Beta-lactam/transpept-like"/>
</dbReference>
<feature type="domain" description="Beta-lactamase-related" evidence="2">
    <location>
        <begin position="51"/>
        <end position="339"/>
    </location>
</feature>
<dbReference type="Gene3D" id="3.40.710.10">
    <property type="entry name" value="DD-peptidase/beta-lactamase superfamily"/>
    <property type="match status" value="1"/>
</dbReference>
<dbReference type="RefSeq" id="WP_208345120.1">
    <property type="nucleotide sequence ID" value="NZ_CAWQFN010000592.1"/>
</dbReference>
<evidence type="ECO:0000259" key="2">
    <source>
        <dbReference type="Pfam" id="PF00144"/>
    </source>
</evidence>
<dbReference type="AlphaFoldDB" id="A0AAP5I950"/>
<gene>
    <name evidence="3" type="ORF">G7B40_015815</name>
</gene>
<evidence type="ECO:0000313" key="4">
    <source>
        <dbReference type="Proteomes" id="UP000667802"/>
    </source>
</evidence>
<accession>A0AAP5I950</accession>